<sequence>MQDILIPKNKREKLDELEIGGSIAIDDEKERRKFQTEMNRSFHAIEGNLKRFTIRQGRVYRLEDKK</sequence>
<dbReference type="EMBL" id="JAPJUH010000002">
    <property type="protein sequence ID" value="MCX3264780.1"/>
    <property type="molecule type" value="Genomic_DNA"/>
</dbReference>
<organism evidence="1 2">
    <name type="scientific">Pedobacter agri</name>
    <dbReference type="NCBI Taxonomy" id="454586"/>
    <lineage>
        <taxon>Bacteria</taxon>
        <taxon>Pseudomonadati</taxon>
        <taxon>Bacteroidota</taxon>
        <taxon>Sphingobacteriia</taxon>
        <taxon>Sphingobacteriales</taxon>
        <taxon>Sphingobacteriaceae</taxon>
        <taxon>Pedobacter</taxon>
    </lineage>
</organism>
<reference evidence="1" key="1">
    <citation type="submission" date="2022-11" db="EMBL/GenBank/DDBJ databases">
        <authorList>
            <person name="Graham C."/>
            <person name="Newman J.D."/>
        </authorList>
    </citation>
    <scope>NUCLEOTIDE SEQUENCE</scope>
    <source>
        <strain evidence="1">DSM 19486</strain>
    </source>
</reference>
<evidence type="ECO:0000313" key="2">
    <source>
        <dbReference type="Proteomes" id="UP001142592"/>
    </source>
</evidence>
<name>A0A9X3DER1_9SPHI</name>
<accession>A0A9X3DER1</accession>
<evidence type="ECO:0000313" key="1">
    <source>
        <dbReference type="EMBL" id="MCX3264780.1"/>
    </source>
</evidence>
<dbReference type="Proteomes" id="UP001142592">
    <property type="component" value="Unassembled WGS sequence"/>
</dbReference>
<protein>
    <submittedName>
        <fullName evidence="1">Uncharacterized protein</fullName>
    </submittedName>
</protein>
<proteinExistence type="predicted"/>
<comment type="caution">
    <text evidence="1">The sequence shown here is derived from an EMBL/GenBank/DDBJ whole genome shotgun (WGS) entry which is preliminary data.</text>
</comment>
<dbReference type="AlphaFoldDB" id="A0A9X3DER1"/>
<dbReference type="RefSeq" id="WP_010601409.1">
    <property type="nucleotide sequence ID" value="NZ_JAPJUH010000002.1"/>
</dbReference>
<keyword evidence="2" id="KW-1185">Reference proteome</keyword>
<gene>
    <name evidence="1" type="ORF">OQZ29_08500</name>
</gene>